<accession>A0A328JXM6</accession>
<sequence>MTKRRLTPEESRAWARVARTVKPIGPPTANLEEFERALESGGPVNPMRPRKHSADGLIAAAGKAEDKQKPTAKAADRGGEKRVRRGRLELAGTIDLHGMTQTTAELRLMQFVTRSRTQGARCVLVITGKGRGGEGVLRRNFLHWVQTPDASQHVSGYSEAHARHGGSGAFYLFLRRSGPARQP</sequence>
<evidence type="ECO:0000256" key="1">
    <source>
        <dbReference type="SAM" id="MobiDB-lite"/>
    </source>
</evidence>
<dbReference type="PROSITE" id="PS50828">
    <property type="entry name" value="SMR"/>
    <property type="match status" value="1"/>
</dbReference>
<protein>
    <submittedName>
        <fullName evidence="2">Uncharacterized protein</fullName>
    </submittedName>
</protein>
<dbReference type="AlphaFoldDB" id="A0A062U4P0"/>
<evidence type="ECO:0000313" key="2">
    <source>
        <dbReference type="EMBL" id="RAN33574.1"/>
    </source>
</evidence>
<dbReference type="STRING" id="1280941.HY2_12325"/>
<dbReference type="PANTHER" id="PTHR35562:SF2">
    <property type="entry name" value="DNA ENDONUCLEASE SMRA-RELATED"/>
    <property type="match status" value="1"/>
</dbReference>
<dbReference type="EMBL" id="AWFB01000018">
    <property type="protein sequence ID" value="RAN33574.1"/>
    <property type="molecule type" value="Genomic_DNA"/>
</dbReference>
<dbReference type="SMART" id="SM00463">
    <property type="entry name" value="SMR"/>
    <property type="match status" value="1"/>
</dbReference>
<dbReference type="OrthoDB" id="7165597at2"/>
<dbReference type="Proteomes" id="UP000249123">
    <property type="component" value="Unassembled WGS sequence"/>
</dbReference>
<feature type="compositionally biased region" description="Basic and acidic residues" evidence="1">
    <location>
        <begin position="63"/>
        <end position="81"/>
    </location>
</feature>
<name>A0A062U4P0_9PROT</name>
<dbReference type="Gene3D" id="3.30.1370.110">
    <property type="match status" value="1"/>
</dbReference>
<comment type="caution">
    <text evidence="2">The sequence shown here is derived from an EMBL/GenBank/DDBJ whole genome shotgun (WGS) entry which is preliminary data.</text>
</comment>
<dbReference type="RefSeq" id="WP_034826185.1">
    <property type="nucleotide sequence ID" value="NZ_AWFA01000018.1"/>
</dbReference>
<reference evidence="2 3" key="1">
    <citation type="submission" date="2013-04" db="EMBL/GenBank/DDBJ databases">
        <title>Hyphomonas sp. T24B3 Genome Sequencing.</title>
        <authorList>
            <person name="Lai Q."/>
            <person name="Shao Z."/>
        </authorList>
    </citation>
    <scope>NUCLEOTIDE SEQUENCE [LARGE SCALE GENOMIC DNA]</scope>
    <source>
        <strain evidence="2 3">T24B3</strain>
    </source>
</reference>
<feature type="region of interest" description="Disordered" evidence="1">
    <location>
        <begin position="61"/>
        <end position="83"/>
    </location>
</feature>
<dbReference type="PANTHER" id="PTHR35562">
    <property type="entry name" value="DNA ENDONUCLEASE SMRA-RELATED"/>
    <property type="match status" value="1"/>
</dbReference>
<dbReference type="InterPro" id="IPR036063">
    <property type="entry name" value="Smr_dom_sf"/>
</dbReference>
<accession>A0A062U4P0</accession>
<dbReference type="InterPro" id="IPR002625">
    <property type="entry name" value="Smr_dom"/>
</dbReference>
<dbReference type="eggNOG" id="COG2840">
    <property type="taxonomic scope" value="Bacteria"/>
</dbReference>
<organism evidence="2 3">
    <name type="scientific">Hyphomonas pacifica</name>
    <dbReference type="NCBI Taxonomy" id="1280941"/>
    <lineage>
        <taxon>Bacteria</taxon>
        <taxon>Pseudomonadati</taxon>
        <taxon>Pseudomonadota</taxon>
        <taxon>Alphaproteobacteria</taxon>
        <taxon>Hyphomonadales</taxon>
        <taxon>Hyphomonadaceae</taxon>
        <taxon>Hyphomonas</taxon>
    </lineage>
</organism>
<proteinExistence type="predicted"/>
<evidence type="ECO:0000313" key="3">
    <source>
        <dbReference type="Proteomes" id="UP000249123"/>
    </source>
</evidence>
<keyword evidence="3" id="KW-1185">Reference proteome</keyword>
<gene>
    <name evidence="2" type="ORF">HY3_12425</name>
</gene>
<dbReference type="SUPFAM" id="SSF160443">
    <property type="entry name" value="SMR domain-like"/>
    <property type="match status" value="1"/>
</dbReference>
<dbReference type="Pfam" id="PF01713">
    <property type="entry name" value="Smr"/>
    <property type="match status" value="1"/>
</dbReference>